<accession>A0ABU8NLJ2</accession>
<protein>
    <submittedName>
        <fullName evidence="4">Universal stress protein</fullName>
    </submittedName>
</protein>
<feature type="domain" description="UspA" evidence="3">
    <location>
        <begin position="1"/>
        <end position="147"/>
    </location>
</feature>
<keyword evidence="5" id="KW-1185">Reference proteome</keyword>
<proteinExistence type="inferred from homology"/>
<dbReference type="Proteomes" id="UP001378956">
    <property type="component" value="Unassembled WGS sequence"/>
</dbReference>
<dbReference type="InterPro" id="IPR006016">
    <property type="entry name" value="UspA"/>
</dbReference>
<evidence type="ECO:0000259" key="3">
    <source>
        <dbReference type="Pfam" id="PF00582"/>
    </source>
</evidence>
<dbReference type="SUPFAM" id="SSF52402">
    <property type="entry name" value="Adenine nucleotide alpha hydrolases-like"/>
    <property type="match status" value="2"/>
</dbReference>
<keyword evidence="2" id="KW-0175">Coiled coil</keyword>
<evidence type="ECO:0000256" key="1">
    <source>
        <dbReference type="ARBA" id="ARBA00008791"/>
    </source>
</evidence>
<dbReference type="PRINTS" id="PR01438">
    <property type="entry name" value="UNVRSLSTRESS"/>
</dbReference>
<dbReference type="RefSeq" id="WP_337716530.1">
    <property type="nucleotide sequence ID" value="NZ_JBBEUB010000003.1"/>
</dbReference>
<feature type="coiled-coil region" evidence="2">
    <location>
        <begin position="58"/>
        <end position="85"/>
    </location>
</feature>
<name>A0ABU8NLJ2_9SPHI</name>
<gene>
    <name evidence="4" type="ORF">WAE58_11885</name>
</gene>
<evidence type="ECO:0000256" key="2">
    <source>
        <dbReference type="SAM" id="Coils"/>
    </source>
</evidence>
<comment type="caution">
    <text evidence="4">The sequence shown here is derived from an EMBL/GenBank/DDBJ whole genome shotgun (WGS) entry which is preliminary data.</text>
</comment>
<evidence type="ECO:0000313" key="5">
    <source>
        <dbReference type="Proteomes" id="UP001378956"/>
    </source>
</evidence>
<evidence type="ECO:0000313" key="4">
    <source>
        <dbReference type="EMBL" id="MEJ2903133.1"/>
    </source>
</evidence>
<dbReference type="InterPro" id="IPR006015">
    <property type="entry name" value="Universal_stress_UspA"/>
</dbReference>
<dbReference type="Pfam" id="PF00582">
    <property type="entry name" value="Usp"/>
    <property type="match status" value="1"/>
</dbReference>
<sequence>MKTILIPVDFSEPSNNAVNYAVGLSNNQNLSQIILFANFYITLFEQIYPSADFVQLNEDDILKQKDLLQGKLEKLRSQIQKKLNQDISIKVALTEAPLLRGIIEIIEQENPDALFLGSNNHDGEISNIGNSMIEIAKVSPIPVFIVPPKATYEPVKNALVACDFKTLNHVSLLQRLHSIKHWPHPKLTLLNVDPANKHLLPEHPELEIKGMLSEILQGYDYELQYSTDKDILNGVLTFADQHKQQMIIALPGVHSFLYSLTHNSITEGLSTDANKPVLILK</sequence>
<dbReference type="Gene3D" id="3.40.50.12370">
    <property type="match status" value="1"/>
</dbReference>
<comment type="similarity">
    <text evidence="1">Belongs to the universal stress protein A family.</text>
</comment>
<dbReference type="CDD" id="cd00293">
    <property type="entry name" value="USP-like"/>
    <property type="match status" value="1"/>
</dbReference>
<organism evidence="4 5">
    <name type="scientific">Pedobacter panaciterrae</name>
    <dbReference type="NCBI Taxonomy" id="363849"/>
    <lineage>
        <taxon>Bacteria</taxon>
        <taxon>Pseudomonadati</taxon>
        <taxon>Bacteroidota</taxon>
        <taxon>Sphingobacteriia</taxon>
        <taxon>Sphingobacteriales</taxon>
        <taxon>Sphingobacteriaceae</taxon>
        <taxon>Pedobacter</taxon>
    </lineage>
</organism>
<reference evidence="4 5" key="1">
    <citation type="submission" date="2024-03" db="EMBL/GenBank/DDBJ databases">
        <title>Sequence of Lycoming College Course Isolates.</title>
        <authorList>
            <person name="Plotts O."/>
            <person name="Newman J."/>
        </authorList>
    </citation>
    <scope>NUCLEOTIDE SEQUENCE [LARGE SCALE GENOMIC DNA]</scope>
    <source>
        <strain evidence="4 5">CJB-3</strain>
    </source>
</reference>
<dbReference type="EMBL" id="JBBEUB010000003">
    <property type="protein sequence ID" value="MEJ2903133.1"/>
    <property type="molecule type" value="Genomic_DNA"/>
</dbReference>